<feature type="compositionally biased region" description="Basic and acidic residues" evidence="1">
    <location>
        <begin position="620"/>
        <end position="642"/>
    </location>
</feature>
<feature type="compositionally biased region" description="Basic and acidic residues" evidence="1">
    <location>
        <begin position="1005"/>
        <end position="1020"/>
    </location>
</feature>
<feature type="compositionally biased region" description="Basic and acidic residues" evidence="1">
    <location>
        <begin position="724"/>
        <end position="740"/>
    </location>
</feature>
<reference evidence="2" key="1">
    <citation type="journal article" date="2023" name="Insect Mol. Biol.">
        <title>Genome sequencing provides insights into the evolution of gene families encoding plant cell wall-degrading enzymes in longhorned beetles.</title>
        <authorList>
            <person name="Shin N.R."/>
            <person name="Okamura Y."/>
            <person name="Kirsch R."/>
            <person name="Pauchet Y."/>
        </authorList>
    </citation>
    <scope>NUCLEOTIDE SEQUENCE</scope>
    <source>
        <strain evidence="2">MMC_N1</strain>
    </source>
</reference>
<feature type="compositionally biased region" description="Basic and acidic residues" evidence="1">
    <location>
        <begin position="1077"/>
        <end position="1090"/>
    </location>
</feature>
<feature type="compositionally biased region" description="Basic and acidic residues" evidence="1">
    <location>
        <begin position="699"/>
        <end position="713"/>
    </location>
</feature>
<keyword evidence="3" id="KW-1185">Reference proteome</keyword>
<feature type="region of interest" description="Disordered" evidence="1">
    <location>
        <begin position="567"/>
        <end position="747"/>
    </location>
</feature>
<evidence type="ECO:0000256" key="1">
    <source>
        <dbReference type="SAM" id="MobiDB-lite"/>
    </source>
</evidence>
<feature type="compositionally biased region" description="Polar residues" evidence="1">
    <location>
        <begin position="990"/>
        <end position="1004"/>
    </location>
</feature>
<feature type="compositionally biased region" description="Basic residues" evidence="1">
    <location>
        <begin position="645"/>
        <end position="658"/>
    </location>
</feature>
<accession>A0ABQ9JCF1</accession>
<proteinExistence type="predicted"/>
<sequence length="1167" mass="132815">MSINVTVTGNPVSIRKGKMVTCDLNGGKKEFDKRRLMRLEQVRQQSKDIAEDVRNKVRKEKSKQMHEIEKEGKEKLRNWQNRKLLELQTQYKEALQELGVGHKQAVELEGEGEVLAEEILKRRKRKPRRNPVHHKRQKKRRRVSADINISIPASESDEKIDENFVASSEEEQIISHEITQDSEEPREPFGLNKSLGLECPYQEATAKDLQPTCPCTKTFGAAPIRSGKGLPTGAYQHTRTYKEPPDRIKRREIMASQPDYCDTAAEIQPTPFVESDTQIRDAINSRLFGKSPEPCNVCTCKRNQAFSPPSFDRDIRDGQYPDEDMSMKPKSVEDDIPTKTPNTLQSKDPKKVGYYDHPNRFSQEKLVVPPKASVEKIAADSLEVLPNVTSEAEWKQKIKQRDREARIRGQRALERERIHKDYDDMMKQLPLLLKKERIAKIGQDKPKYHMTEERLQELERERQNRLDNAYRKLFSKFKPKLVTLPVVQPPLKPGKKPPDYTPTTKAATWDVDCERKLYTTEEVQELIDRFTEQPHDRQERLNEFLKCLDSQKEQLLKELQSLPQDDSVDQLINDLTSVSDDSDAEERDKKTGTSERKRRREEQEKDSSAESNAGSLSSLKETEPIKEKKETWSQRPHSDRTKAPSPRKKAKLKGRKKVLILQNTSTQTTPKASSSSENKTDKIKRQHEQKTNQINRETQQVDKKTELVKDKMETFNQGTHQVKQRAEPVDKKTEQSDQKKNNQTSKKGNLLVANFMFPVIAIKKTKQPLKKPEVVVKSKEKENRISANDLKRSGPEATKVKSKSVAVGTDEYKPNLQLPKKKLNLKVKLNLKQVELKLEKALHLIQLVHSQNLNHGGNSSAKTRHLLQALPTFSPPDFRKVEELLISGSSDASKLSFYNLSKKPRQGNLNESTTAVSMSRSRIPIGEKKESIENLTVSTSSIQTPSQSIVEMESNNPMAQVHNIIKYLNLRAEDIAEALRYTPDPDPTSPRYNTSASSSDLSQIEENKQKEPKDVKKSTTSEKGTTNTSSGSKNSILLQYADVTDCCSKRIATLAAMINQIREDKIKLLSDSLGNAKVDDHSKRSDKDHSTAYLDLPDSRESSKHSTSTSLDDDELHRRLIEIDMSLAKKLRGLSPVQQKPRVTGAPASSKDDSSSVDKSYGTDFNG</sequence>
<gene>
    <name evidence="2" type="ORF">NQ317_017344</name>
</gene>
<comment type="caution">
    <text evidence="2">The sequence shown here is derived from an EMBL/GenBank/DDBJ whole genome shotgun (WGS) entry which is preliminary data.</text>
</comment>
<protein>
    <submittedName>
        <fullName evidence="2">Uncharacterized protein</fullName>
    </submittedName>
</protein>
<name>A0ABQ9JCF1_9CUCU</name>
<feature type="compositionally biased region" description="Polar residues" evidence="1">
    <location>
        <begin position="661"/>
        <end position="677"/>
    </location>
</feature>
<evidence type="ECO:0000313" key="2">
    <source>
        <dbReference type="EMBL" id="KAJ8975850.1"/>
    </source>
</evidence>
<feature type="compositionally biased region" description="Basic and acidic residues" evidence="1">
    <location>
        <begin position="311"/>
        <end position="337"/>
    </location>
</feature>
<feature type="compositionally biased region" description="Basic and acidic residues" evidence="1">
    <location>
        <begin position="586"/>
        <end position="608"/>
    </location>
</feature>
<feature type="region of interest" description="Disordered" evidence="1">
    <location>
        <begin position="122"/>
        <end position="143"/>
    </location>
</feature>
<feature type="compositionally biased region" description="Basic residues" evidence="1">
    <location>
        <begin position="122"/>
        <end position="142"/>
    </location>
</feature>
<feature type="compositionally biased region" description="Basic and acidic residues" evidence="1">
    <location>
        <begin position="678"/>
        <end position="690"/>
    </location>
</feature>
<feature type="region of interest" description="Disordered" evidence="1">
    <location>
        <begin position="308"/>
        <end position="352"/>
    </location>
</feature>
<feature type="region of interest" description="Disordered" evidence="1">
    <location>
        <begin position="1131"/>
        <end position="1167"/>
    </location>
</feature>
<organism evidence="2 3">
    <name type="scientific">Molorchus minor</name>
    <dbReference type="NCBI Taxonomy" id="1323400"/>
    <lineage>
        <taxon>Eukaryota</taxon>
        <taxon>Metazoa</taxon>
        <taxon>Ecdysozoa</taxon>
        <taxon>Arthropoda</taxon>
        <taxon>Hexapoda</taxon>
        <taxon>Insecta</taxon>
        <taxon>Pterygota</taxon>
        <taxon>Neoptera</taxon>
        <taxon>Endopterygota</taxon>
        <taxon>Coleoptera</taxon>
        <taxon>Polyphaga</taxon>
        <taxon>Cucujiformia</taxon>
        <taxon>Chrysomeloidea</taxon>
        <taxon>Cerambycidae</taxon>
        <taxon>Lamiinae</taxon>
        <taxon>Monochamini</taxon>
        <taxon>Molorchus</taxon>
    </lineage>
</organism>
<feature type="compositionally biased region" description="Low complexity" evidence="1">
    <location>
        <begin position="1021"/>
        <end position="1032"/>
    </location>
</feature>
<feature type="region of interest" description="Disordered" evidence="1">
    <location>
        <begin position="980"/>
        <end position="1032"/>
    </location>
</feature>
<evidence type="ECO:0000313" key="3">
    <source>
        <dbReference type="Proteomes" id="UP001162164"/>
    </source>
</evidence>
<dbReference type="Proteomes" id="UP001162164">
    <property type="component" value="Unassembled WGS sequence"/>
</dbReference>
<feature type="region of interest" description="Disordered" evidence="1">
    <location>
        <begin position="1076"/>
        <end position="1112"/>
    </location>
</feature>
<feature type="compositionally biased region" description="Low complexity" evidence="1">
    <location>
        <begin position="609"/>
        <end position="619"/>
    </location>
</feature>
<dbReference type="EMBL" id="JAPWTJ010000758">
    <property type="protein sequence ID" value="KAJ8975850.1"/>
    <property type="molecule type" value="Genomic_DNA"/>
</dbReference>